<keyword evidence="3" id="KW-0804">Transcription</keyword>
<proteinExistence type="predicted"/>
<dbReference type="InterPro" id="IPR009057">
    <property type="entry name" value="Homeodomain-like_sf"/>
</dbReference>
<dbReference type="Proteomes" id="UP000179627">
    <property type="component" value="Unassembled WGS sequence"/>
</dbReference>
<dbReference type="AlphaFoldDB" id="A0A1S1RHL8"/>
<dbReference type="PANTHER" id="PTHR30055">
    <property type="entry name" value="HTH-TYPE TRANSCRIPTIONAL REGULATOR RUTR"/>
    <property type="match status" value="1"/>
</dbReference>
<accession>A0A1S1RHL8</accession>
<keyword evidence="1" id="KW-0805">Transcription regulation</keyword>
<sequence length="225" mass="25436">MSTAAPADREKPNGPRSRKGAATRARILDAAKTVFENDGFLEARISDIAEQAGLSHGSFYHYFDSKEQIFREVAKEMSDLLNAPLSTSIFIPSSTAPPRERIRDGIRRYLESYRAEARIIGVIEQVTRYDAHLNGERFEHQQRDRDRVVGSLRQLQLLGLIDEDVDPAIAAHSLGAMISRFAEMWLVQGLVDTDFEHAVDQLTRLFVSALRLRDRPAHLSHPEIE</sequence>
<evidence type="ECO:0000313" key="7">
    <source>
        <dbReference type="EMBL" id="OHV44762.1"/>
    </source>
</evidence>
<evidence type="ECO:0000259" key="6">
    <source>
        <dbReference type="PROSITE" id="PS50977"/>
    </source>
</evidence>
<feature type="DNA-binding region" description="H-T-H motif" evidence="4">
    <location>
        <begin position="44"/>
        <end position="63"/>
    </location>
</feature>
<evidence type="ECO:0000256" key="3">
    <source>
        <dbReference type="ARBA" id="ARBA00023163"/>
    </source>
</evidence>
<dbReference type="InterPro" id="IPR050109">
    <property type="entry name" value="HTH-type_TetR-like_transc_reg"/>
</dbReference>
<dbReference type="PRINTS" id="PR00455">
    <property type="entry name" value="HTHTETR"/>
</dbReference>
<dbReference type="InterPro" id="IPR036271">
    <property type="entry name" value="Tet_transcr_reg_TetR-rel_C_sf"/>
</dbReference>
<reference evidence="8" key="1">
    <citation type="submission" date="2016-07" db="EMBL/GenBank/DDBJ databases">
        <title>Sequence Frankia sp. strain CcI1.17.</title>
        <authorList>
            <person name="Ghodhbane-Gtari F."/>
            <person name="Swanson E."/>
            <person name="Gueddou A."/>
            <person name="Morris K."/>
            <person name="Hezbri K."/>
            <person name="Ktari A."/>
            <person name="Nouioui I."/>
            <person name="Abebe-Akele F."/>
            <person name="Simpson S."/>
            <person name="Thomas K."/>
            <person name="Gtari M."/>
            <person name="Tisa L.S."/>
            <person name="Hurst S."/>
        </authorList>
    </citation>
    <scope>NUCLEOTIDE SEQUENCE [LARGE SCALE GENOMIC DNA]</scope>
    <source>
        <strain evidence="8">Cc1.17</strain>
    </source>
</reference>
<organism evidence="7 8">
    <name type="scientific">Parafrankia colletiae</name>
    <dbReference type="NCBI Taxonomy" id="573497"/>
    <lineage>
        <taxon>Bacteria</taxon>
        <taxon>Bacillati</taxon>
        <taxon>Actinomycetota</taxon>
        <taxon>Actinomycetes</taxon>
        <taxon>Frankiales</taxon>
        <taxon>Frankiaceae</taxon>
        <taxon>Parafrankia</taxon>
    </lineage>
</organism>
<dbReference type="Gene3D" id="1.10.357.10">
    <property type="entry name" value="Tetracycline Repressor, domain 2"/>
    <property type="match status" value="1"/>
</dbReference>
<dbReference type="Pfam" id="PF00440">
    <property type="entry name" value="TetR_N"/>
    <property type="match status" value="1"/>
</dbReference>
<dbReference type="GO" id="GO:0003700">
    <property type="term" value="F:DNA-binding transcription factor activity"/>
    <property type="evidence" value="ECO:0007669"/>
    <property type="project" value="TreeGrafter"/>
</dbReference>
<evidence type="ECO:0000256" key="5">
    <source>
        <dbReference type="SAM" id="MobiDB-lite"/>
    </source>
</evidence>
<evidence type="ECO:0000313" key="8">
    <source>
        <dbReference type="Proteomes" id="UP000179627"/>
    </source>
</evidence>
<dbReference type="FunFam" id="1.10.10.60:FF:000141">
    <property type="entry name" value="TetR family transcriptional regulator"/>
    <property type="match status" value="1"/>
</dbReference>
<protein>
    <submittedName>
        <fullName evidence="7">TetR family transcriptional regulator</fullName>
    </submittedName>
</protein>
<feature type="domain" description="HTH tetR-type" evidence="6">
    <location>
        <begin position="21"/>
        <end position="81"/>
    </location>
</feature>
<dbReference type="OrthoDB" id="3208155at2"/>
<dbReference type="SUPFAM" id="SSF46689">
    <property type="entry name" value="Homeodomain-like"/>
    <property type="match status" value="1"/>
</dbReference>
<feature type="region of interest" description="Disordered" evidence="5">
    <location>
        <begin position="1"/>
        <end position="22"/>
    </location>
</feature>
<dbReference type="GO" id="GO:0045892">
    <property type="term" value="P:negative regulation of DNA-templated transcription"/>
    <property type="evidence" value="ECO:0007669"/>
    <property type="project" value="UniProtKB-ARBA"/>
</dbReference>
<evidence type="ECO:0000256" key="2">
    <source>
        <dbReference type="ARBA" id="ARBA00023125"/>
    </source>
</evidence>
<gene>
    <name evidence="7" type="ORF">CC117_32185</name>
</gene>
<keyword evidence="2 4" id="KW-0238">DNA-binding</keyword>
<keyword evidence="8" id="KW-1185">Reference proteome</keyword>
<dbReference type="RefSeq" id="WP_071082429.1">
    <property type="nucleotide sequence ID" value="NZ_MBLM01000018.1"/>
</dbReference>
<comment type="caution">
    <text evidence="7">The sequence shown here is derived from an EMBL/GenBank/DDBJ whole genome shotgun (WGS) entry which is preliminary data.</text>
</comment>
<dbReference type="PANTHER" id="PTHR30055:SF234">
    <property type="entry name" value="HTH-TYPE TRANSCRIPTIONAL REGULATOR BETI"/>
    <property type="match status" value="1"/>
</dbReference>
<evidence type="ECO:0000256" key="4">
    <source>
        <dbReference type="PROSITE-ProRule" id="PRU00335"/>
    </source>
</evidence>
<dbReference type="GO" id="GO:0000976">
    <property type="term" value="F:transcription cis-regulatory region binding"/>
    <property type="evidence" value="ECO:0007669"/>
    <property type="project" value="TreeGrafter"/>
</dbReference>
<evidence type="ECO:0000256" key="1">
    <source>
        <dbReference type="ARBA" id="ARBA00023015"/>
    </source>
</evidence>
<dbReference type="Gene3D" id="1.10.10.60">
    <property type="entry name" value="Homeodomain-like"/>
    <property type="match status" value="1"/>
</dbReference>
<dbReference type="SUPFAM" id="SSF48498">
    <property type="entry name" value="Tetracyclin repressor-like, C-terminal domain"/>
    <property type="match status" value="1"/>
</dbReference>
<dbReference type="EMBL" id="MBLM01000018">
    <property type="protein sequence ID" value="OHV44762.1"/>
    <property type="molecule type" value="Genomic_DNA"/>
</dbReference>
<dbReference type="PROSITE" id="PS50977">
    <property type="entry name" value="HTH_TETR_2"/>
    <property type="match status" value="1"/>
</dbReference>
<dbReference type="InterPro" id="IPR001647">
    <property type="entry name" value="HTH_TetR"/>
</dbReference>
<name>A0A1S1RHL8_9ACTN</name>